<dbReference type="EMBL" id="AVOT02020393">
    <property type="protein sequence ID" value="MBW0508549.1"/>
    <property type="molecule type" value="Genomic_DNA"/>
</dbReference>
<evidence type="ECO:0000256" key="1">
    <source>
        <dbReference type="ARBA" id="ARBA00022737"/>
    </source>
</evidence>
<dbReference type="InterPro" id="IPR011990">
    <property type="entry name" value="TPR-like_helical_dom_sf"/>
</dbReference>
<keyword evidence="6" id="KW-1185">Reference proteome</keyword>
<evidence type="ECO:0000313" key="5">
    <source>
        <dbReference type="EMBL" id="MBW0508549.1"/>
    </source>
</evidence>
<sequence length="930" mass="106205">MCLKQENRLIELQFSLIDFNLRVKSIIQDQSEQEDFNFLESLIERFCDGSWDQILQDSKILPYFQLKSWDDQDGFIPSITQHFNYQEPLRESLTRLTIVATLLSIYLQVNFTGPPFPFLPINLFENQYYVTEDQLNLISLDNLSLAGEPAYHLAKSTTFLFLAIQLLNQLRNSSTNLNLLEALPTISWWNLRAQALQRRLLDEPVDFSQELFNEIDHFSQNCLIPFNQSTQASKYDWDRDLLPILSLERGLAQHIIGNDKSANELFKKAILEAKLEYILTGVLGKRTKFQENETSQLVVLAKGRQRNLQTENLTNSQPLSQSLPSSQTSSLQPMPITLDLNDDTLLEKTQFTQSAQSSLHLDPYNQPALHPLDQALLLALSLSIKNTSPSHGLTKAQMAPFIERVLEDAVNWSVHSMALLSRSRIESHRTRTVERALLQLQALVDQLTKQAENDPVDKSTALERVRWTWALALPSRWELERELAQKLSGLGVIRSALEIFERLEMWEHVVQCHQSLGSKDLAISLVKDLIEAKKVESDLIMSPTRSTTDGKRLARLWCLLGELEANPSHWEKAWQISQHTSSRSMRSLGAHHFSQGNYCKALECFSLALKINPLFNKTWFVYGCAAMQTSDWDEAEVAFRRCVSLDCEDAEAWNNLATVHLKKAIIEELNLASRPEASIVPLLTDDDMNTNTPLTSVDPKECPDSDAQLTDSAQLARPMAAFHALQQAVKLTFDSWKMWSNYMVVAVSVRQYIEATRAIGRVVEIQGEKGLDEAVLKTLVEVSTNPVHNNDIPTQSRLFERVKDVMDRQILVKCPNNTRVWEARSQLSEFENDLKSAIEHRMTAYRVGVSQKADEWMNNAKKWEEAANVIKSTVRAIMRLGALLSPEDQTTVKWKWQCKSILRSFLNKSKDGFEATNQWNELESFLQTIK</sequence>
<evidence type="ECO:0000256" key="4">
    <source>
        <dbReference type="SAM" id="MobiDB-lite"/>
    </source>
</evidence>
<dbReference type="SMART" id="SM00028">
    <property type="entry name" value="TPR"/>
    <property type="match status" value="2"/>
</dbReference>
<organism evidence="5 6">
    <name type="scientific">Austropuccinia psidii MF-1</name>
    <dbReference type="NCBI Taxonomy" id="1389203"/>
    <lineage>
        <taxon>Eukaryota</taxon>
        <taxon>Fungi</taxon>
        <taxon>Dikarya</taxon>
        <taxon>Basidiomycota</taxon>
        <taxon>Pucciniomycotina</taxon>
        <taxon>Pucciniomycetes</taxon>
        <taxon>Pucciniales</taxon>
        <taxon>Sphaerophragmiaceae</taxon>
        <taxon>Austropuccinia</taxon>
    </lineage>
</organism>
<feature type="region of interest" description="Disordered" evidence="4">
    <location>
        <begin position="310"/>
        <end position="333"/>
    </location>
</feature>
<dbReference type="SUPFAM" id="SSF48452">
    <property type="entry name" value="TPR-like"/>
    <property type="match status" value="1"/>
</dbReference>
<dbReference type="AlphaFoldDB" id="A0A9Q3DSI0"/>
<comment type="caution">
    <text evidence="5">The sequence shown here is derived from an EMBL/GenBank/DDBJ whole genome shotgun (WGS) entry which is preliminary data.</text>
</comment>
<evidence type="ECO:0000313" key="6">
    <source>
        <dbReference type="Proteomes" id="UP000765509"/>
    </source>
</evidence>
<evidence type="ECO:0008006" key="7">
    <source>
        <dbReference type="Google" id="ProtNLM"/>
    </source>
</evidence>
<keyword evidence="2 3" id="KW-0802">TPR repeat</keyword>
<feature type="repeat" description="TPR" evidence="3">
    <location>
        <begin position="582"/>
        <end position="615"/>
    </location>
</feature>
<dbReference type="PANTHER" id="PTHR16193">
    <property type="entry name" value="TETRATRICOPEPTIDE REPEAT PROTEIN 27"/>
    <property type="match status" value="1"/>
</dbReference>
<dbReference type="Proteomes" id="UP000765509">
    <property type="component" value="Unassembled WGS sequence"/>
</dbReference>
<feature type="compositionally biased region" description="Low complexity" evidence="4">
    <location>
        <begin position="312"/>
        <end position="332"/>
    </location>
</feature>
<accession>A0A9Q3DSI0</accession>
<dbReference type="Gene3D" id="1.25.40.10">
    <property type="entry name" value="Tetratricopeptide repeat domain"/>
    <property type="match status" value="1"/>
</dbReference>
<name>A0A9Q3DSI0_9BASI</name>
<protein>
    <recommendedName>
        <fullName evidence="7">TPR repeat-containing protein</fullName>
    </recommendedName>
</protein>
<dbReference type="InterPro" id="IPR019734">
    <property type="entry name" value="TPR_rpt"/>
</dbReference>
<evidence type="ECO:0000256" key="3">
    <source>
        <dbReference type="PROSITE-ProRule" id="PRU00339"/>
    </source>
</evidence>
<dbReference type="PANTHER" id="PTHR16193:SF0">
    <property type="entry name" value="TETRATRICOPEPTIDE REPEAT PROTEIN 27"/>
    <property type="match status" value="1"/>
</dbReference>
<dbReference type="InterPro" id="IPR044244">
    <property type="entry name" value="TTC27/Emw1"/>
</dbReference>
<reference evidence="5" key="1">
    <citation type="submission" date="2021-03" db="EMBL/GenBank/DDBJ databases">
        <title>Draft genome sequence of rust myrtle Austropuccinia psidii MF-1, a brazilian biotype.</title>
        <authorList>
            <person name="Quecine M.C."/>
            <person name="Pachon D.M.R."/>
            <person name="Bonatelli M.L."/>
            <person name="Correr F.H."/>
            <person name="Franceschini L.M."/>
            <person name="Leite T.F."/>
            <person name="Margarido G.R.A."/>
            <person name="Almeida C.A."/>
            <person name="Ferrarezi J.A."/>
            <person name="Labate C.A."/>
        </authorList>
    </citation>
    <scope>NUCLEOTIDE SEQUENCE</scope>
    <source>
        <strain evidence="5">MF-1</strain>
    </source>
</reference>
<proteinExistence type="predicted"/>
<keyword evidence="1" id="KW-0677">Repeat</keyword>
<dbReference type="PROSITE" id="PS50005">
    <property type="entry name" value="TPR"/>
    <property type="match status" value="1"/>
</dbReference>
<gene>
    <name evidence="5" type="ORF">O181_048264</name>
</gene>
<dbReference type="OrthoDB" id="1936594at2759"/>
<evidence type="ECO:0000256" key="2">
    <source>
        <dbReference type="ARBA" id="ARBA00022803"/>
    </source>
</evidence>